<accession>A0A9N8JW67</accession>
<dbReference type="OrthoDB" id="3905339at2759"/>
<keyword evidence="3" id="KW-1185">Reference proteome</keyword>
<gene>
    <name evidence="2" type="ORF">AWRI4233_LOCUS3657</name>
</gene>
<dbReference type="EMBL" id="CAIJEO010000005">
    <property type="protein sequence ID" value="CAD0092457.1"/>
    <property type="molecule type" value="Genomic_DNA"/>
</dbReference>
<reference evidence="2" key="1">
    <citation type="submission" date="2020-06" db="EMBL/GenBank/DDBJ databases">
        <authorList>
            <person name="Onetto C."/>
        </authorList>
    </citation>
    <scope>NUCLEOTIDE SEQUENCE</scope>
</reference>
<evidence type="ECO:0000256" key="1">
    <source>
        <dbReference type="SAM" id="MobiDB-lite"/>
    </source>
</evidence>
<name>A0A9N8JW67_9PEZI</name>
<sequence>MSASPSDSTGTSDSESSRAPSPPQFQGPPAASTRSKKSMAQATASSDPVPLTPQPPSASTRAKKQSVQSTKSSPGIKPWNIQSTKSVTRRDHNKVTSPAVGSGQTSGSTTLPSDVEVEIVAPVNQTPKPADASNAESSHYPTLEPARLISSKTFDNAVRQAVNCRMPMKIKFQIFLRELDKNASHYGHLKVPPTLETSLRELLQAVTYQHSARFLTMAEARRFWETVRDLQDTEWKVYQTLEDVTNLLTAKSDFDKSEAEMILGQLTTINTAIEAFCTRMSAHLTLTAEQSSIFGEGDLTDRQLLYFRLASTNDLPSVEERFRLLWAVYPVHGMRLRFHGWNRALSGNNAALKTTLNTLSATIAAAGNVEEVQTEARGLKRKAEDENEDENEQ</sequence>
<dbReference type="Proteomes" id="UP000714618">
    <property type="component" value="Unassembled WGS sequence"/>
</dbReference>
<evidence type="ECO:0000313" key="2">
    <source>
        <dbReference type="EMBL" id="CAD0092457.1"/>
    </source>
</evidence>
<organism evidence="2 3">
    <name type="scientific">Aureobasidium mustum</name>
    <dbReference type="NCBI Taxonomy" id="2773714"/>
    <lineage>
        <taxon>Eukaryota</taxon>
        <taxon>Fungi</taxon>
        <taxon>Dikarya</taxon>
        <taxon>Ascomycota</taxon>
        <taxon>Pezizomycotina</taxon>
        <taxon>Dothideomycetes</taxon>
        <taxon>Dothideomycetidae</taxon>
        <taxon>Dothideales</taxon>
        <taxon>Saccotheciaceae</taxon>
        <taxon>Aureobasidium</taxon>
    </lineage>
</organism>
<feature type="region of interest" description="Disordered" evidence="1">
    <location>
        <begin position="1"/>
        <end position="111"/>
    </location>
</feature>
<feature type="region of interest" description="Disordered" evidence="1">
    <location>
        <begin position="371"/>
        <end position="393"/>
    </location>
</feature>
<evidence type="ECO:0000313" key="3">
    <source>
        <dbReference type="Proteomes" id="UP000714618"/>
    </source>
</evidence>
<dbReference type="AlphaFoldDB" id="A0A9N8JW67"/>
<feature type="compositionally biased region" description="Polar residues" evidence="1">
    <location>
        <begin position="57"/>
        <end position="73"/>
    </location>
</feature>
<feature type="compositionally biased region" description="Low complexity" evidence="1">
    <location>
        <begin position="1"/>
        <end position="14"/>
    </location>
</feature>
<proteinExistence type="predicted"/>
<feature type="compositionally biased region" description="Polar residues" evidence="1">
    <location>
        <begin position="102"/>
        <end position="111"/>
    </location>
</feature>
<protein>
    <submittedName>
        <fullName evidence="2">Uncharacterized protein</fullName>
    </submittedName>
</protein>
<comment type="caution">
    <text evidence="2">The sequence shown here is derived from an EMBL/GenBank/DDBJ whole genome shotgun (WGS) entry which is preliminary data.</text>
</comment>